<sequence>MRVLHRLVVIAAVVAATLLACAFMGTVHGLDPGGNHLQVPVILALSLVPMAVAILLGCDEGGRFLLAGVAWVVVFFAQVMMMLTVSAALLVERGEPVTATVTRELGRDGDRDQWGDYLYRIADPAGTPLAGVLRTPNQHDVGGEVEVLADPAGWAHPREAATIEPHTDVAMLIVLGVVFAGPGVLLYLLSCLPRHRPQDRSGEWYHDAADAVIRRVS</sequence>
<protein>
    <submittedName>
        <fullName evidence="2">Uncharacterized protein</fullName>
    </submittedName>
</protein>
<evidence type="ECO:0000256" key="1">
    <source>
        <dbReference type="SAM" id="Phobius"/>
    </source>
</evidence>
<keyword evidence="1" id="KW-0812">Transmembrane</keyword>
<dbReference type="Proteomes" id="UP000630887">
    <property type="component" value="Unassembled WGS sequence"/>
</dbReference>
<feature type="transmembrane region" description="Helical" evidence="1">
    <location>
        <begin position="169"/>
        <end position="190"/>
    </location>
</feature>
<name>A0A8J3KQN5_9ACTN</name>
<keyword evidence="3" id="KW-1185">Reference proteome</keyword>
<reference evidence="2 3" key="1">
    <citation type="submission" date="2021-01" db="EMBL/GenBank/DDBJ databases">
        <title>Whole genome shotgun sequence of Catellatospora coxensis NBRC 107359.</title>
        <authorList>
            <person name="Komaki H."/>
            <person name="Tamura T."/>
        </authorList>
    </citation>
    <scope>NUCLEOTIDE SEQUENCE [LARGE SCALE GENOMIC DNA]</scope>
    <source>
        <strain evidence="2 3">NBRC 107359</strain>
    </source>
</reference>
<proteinExistence type="predicted"/>
<organism evidence="2 3">
    <name type="scientific">Catellatospora coxensis</name>
    <dbReference type="NCBI Taxonomy" id="310354"/>
    <lineage>
        <taxon>Bacteria</taxon>
        <taxon>Bacillati</taxon>
        <taxon>Actinomycetota</taxon>
        <taxon>Actinomycetes</taxon>
        <taxon>Micromonosporales</taxon>
        <taxon>Micromonosporaceae</taxon>
        <taxon>Catellatospora</taxon>
    </lineage>
</organism>
<dbReference type="AlphaFoldDB" id="A0A8J3KQN5"/>
<keyword evidence="1" id="KW-1133">Transmembrane helix</keyword>
<dbReference type="PROSITE" id="PS51257">
    <property type="entry name" value="PROKAR_LIPOPROTEIN"/>
    <property type="match status" value="1"/>
</dbReference>
<evidence type="ECO:0000313" key="2">
    <source>
        <dbReference type="EMBL" id="GIG05420.1"/>
    </source>
</evidence>
<accession>A0A8J3KQN5</accession>
<keyword evidence="1" id="KW-0472">Membrane</keyword>
<gene>
    <name evidence="2" type="ORF">Cco03nite_21200</name>
</gene>
<evidence type="ECO:0000313" key="3">
    <source>
        <dbReference type="Proteomes" id="UP000630887"/>
    </source>
</evidence>
<feature type="transmembrane region" description="Helical" evidence="1">
    <location>
        <begin position="39"/>
        <end position="57"/>
    </location>
</feature>
<feature type="transmembrane region" description="Helical" evidence="1">
    <location>
        <begin position="64"/>
        <end position="91"/>
    </location>
</feature>
<dbReference type="EMBL" id="BONI01000014">
    <property type="protein sequence ID" value="GIG05420.1"/>
    <property type="molecule type" value="Genomic_DNA"/>
</dbReference>
<comment type="caution">
    <text evidence="2">The sequence shown here is derived from an EMBL/GenBank/DDBJ whole genome shotgun (WGS) entry which is preliminary data.</text>
</comment>